<dbReference type="Gene3D" id="3.40.80.10">
    <property type="entry name" value="Peptidoglycan recognition protein-like"/>
    <property type="match status" value="1"/>
</dbReference>
<feature type="compositionally biased region" description="Low complexity" evidence="1">
    <location>
        <begin position="24"/>
        <end position="34"/>
    </location>
</feature>
<dbReference type="GO" id="GO:0009253">
    <property type="term" value="P:peptidoglycan catabolic process"/>
    <property type="evidence" value="ECO:0007669"/>
    <property type="project" value="InterPro"/>
</dbReference>
<keyword evidence="3" id="KW-1185">Reference proteome</keyword>
<dbReference type="InterPro" id="IPR015510">
    <property type="entry name" value="PGRP"/>
</dbReference>
<feature type="compositionally biased region" description="Polar residues" evidence="1">
    <location>
        <begin position="1"/>
        <end position="10"/>
    </location>
</feature>
<dbReference type="PANTHER" id="PTHR11022">
    <property type="entry name" value="PEPTIDOGLYCAN RECOGNITION PROTEIN"/>
    <property type="match status" value="1"/>
</dbReference>
<protein>
    <recommendedName>
        <fullName evidence="4">Peptidoglycan recognition protein family domain-containing protein</fullName>
    </recommendedName>
</protein>
<dbReference type="AlphaFoldDB" id="A0A6V8KX77"/>
<dbReference type="GO" id="GO:0008745">
    <property type="term" value="F:N-acetylmuramoyl-L-alanine amidase activity"/>
    <property type="evidence" value="ECO:0007669"/>
    <property type="project" value="InterPro"/>
</dbReference>
<comment type="caution">
    <text evidence="2">The sequence shown here is derived from an EMBL/GenBank/DDBJ whole genome shotgun (WGS) entry which is preliminary data.</text>
</comment>
<organism evidence="2 3">
    <name type="scientific">Phytohabitans rumicis</name>
    <dbReference type="NCBI Taxonomy" id="1076125"/>
    <lineage>
        <taxon>Bacteria</taxon>
        <taxon>Bacillati</taxon>
        <taxon>Actinomycetota</taxon>
        <taxon>Actinomycetes</taxon>
        <taxon>Micromonosporales</taxon>
        <taxon>Micromonosporaceae</taxon>
    </lineage>
</organism>
<dbReference type="InterPro" id="IPR036505">
    <property type="entry name" value="Amidase/PGRP_sf"/>
</dbReference>
<dbReference type="EMBL" id="BLPG01000001">
    <property type="protein sequence ID" value="GFJ86909.1"/>
    <property type="molecule type" value="Genomic_DNA"/>
</dbReference>
<reference evidence="2 3" key="1">
    <citation type="submission" date="2020-03" db="EMBL/GenBank/DDBJ databases">
        <title>Whole genome shotgun sequence of Phytohabitans rumicis NBRC 108638.</title>
        <authorList>
            <person name="Komaki H."/>
            <person name="Tamura T."/>
        </authorList>
    </citation>
    <scope>NUCLEOTIDE SEQUENCE [LARGE SCALE GENOMIC DNA]</scope>
    <source>
        <strain evidence="2 3">NBRC 108638</strain>
    </source>
</reference>
<reference evidence="2 3" key="2">
    <citation type="submission" date="2020-03" db="EMBL/GenBank/DDBJ databases">
        <authorList>
            <person name="Ichikawa N."/>
            <person name="Kimura A."/>
            <person name="Kitahashi Y."/>
            <person name="Uohara A."/>
        </authorList>
    </citation>
    <scope>NUCLEOTIDE SEQUENCE [LARGE SCALE GENOMIC DNA]</scope>
    <source>
        <strain evidence="2 3">NBRC 108638</strain>
    </source>
</reference>
<gene>
    <name evidence="2" type="ORF">Prum_005510</name>
</gene>
<sequence length="156" mass="16706">MPITLQSRATWGQYVSEDRRDHASAPPVASANPSWDPEGGVFIHHRGPDGDGYETDEDCRRDIAAIYEEHVDEFEGDIAYNFIVCRHGNIYIGRGYQRGEANAGEAGDVFGLGRNAGSTPSSASCASITPPTRRCCGRSGASSSTCARRPRSGPAS</sequence>
<dbReference type="PANTHER" id="PTHR11022:SF41">
    <property type="entry name" value="PEPTIDOGLYCAN-RECOGNITION PROTEIN LC-RELATED"/>
    <property type="match status" value="1"/>
</dbReference>
<name>A0A6V8KX77_9ACTN</name>
<accession>A0A6V8KX77</accession>
<evidence type="ECO:0008006" key="4">
    <source>
        <dbReference type="Google" id="ProtNLM"/>
    </source>
</evidence>
<feature type="region of interest" description="Disordered" evidence="1">
    <location>
        <begin position="1"/>
        <end position="39"/>
    </location>
</feature>
<feature type="region of interest" description="Disordered" evidence="1">
    <location>
        <begin position="119"/>
        <end position="156"/>
    </location>
</feature>
<dbReference type="Proteomes" id="UP000482960">
    <property type="component" value="Unassembled WGS sequence"/>
</dbReference>
<proteinExistence type="predicted"/>
<evidence type="ECO:0000313" key="2">
    <source>
        <dbReference type="EMBL" id="GFJ86909.1"/>
    </source>
</evidence>
<feature type="compositionally biased region" description="Low complexity" evidence="1">
    <location>
        <begin position="132"/>
        <end position="147"/>
    </location>
</feature>
<evidence type="ECO:0000256" key="1">
    <source>
        <dbReference type="SAM" id="MobiDB-lite"/>
    </source>
</evidence>
<dbReference type="SUPFAM" id="SSF55846">
    <property type="entry name" value="N-acetylmuramoyl-L-alanine amidase-like"/>
    <property type="match status" value="1"/>
</dbReference>
<feature type="compositionally biased region" description="Polar residues" evidence="1">
    <location>
        <begin position="119"/>
        <end position="130"/>
    </location>
</feature>
<evidence type="ECO:0000313" key="3">
    <source>
        <dbReference type="Proteomes" id="UP000482960"/>
    </source>
</evidence>